<evidence type="ECO:0000313" key="2">
    <source>
        <dbReference type="Proteomes" id="UP000233551"/>
    </source>
</evidence>
<name>A0A2I0L2E7_PUNGR</name>
<protein>
    <submittedName>
        <fullName evidence="1">Uncharacterized protein</fullName>
    </submittedName>
</protein>
<organism evidence="1 2">
    <name type="scientific">Punica granatum</name>
    <name type="common">Pomegranate</name>
    <dbReference type="NCBI Taxonomy" id="22663"/>
    <lineage>
        <taxon>Eukaryota</taxon>
        <taxon>Viridiplantae</taxon>
        <taxon>Streptophyta</taxon>
        <taxon>Embryophyta</taxon>
        <taxon>Tracheophyta</taxon>
        <taxon>Spermatophyta</taxon>
        <taxon>Magnoliopsida</taxon>
        <taxon>eudicotyledons</taxon>
        <taxon>Gunneridae</taxon>
        <taxon>Pentapetalae</taxon>
        <taxon>rosids</taxon>
        <taxon>malvids</taxon>
        <taxon>Myrtales</taxon>
        <taxon>Lythraceae</taxon>
        <taxon>Punica</taxon>
    </lineage>
</organism>
<proteinExistence type="predicted"/>
<keyword evidence="2" id="KW-1185">Reference proteome</keyword>
<dbReference type="EMBL" id="PGOL01000193">
    <property type="protein sequence ID" value="PKI74770.1"/>
    <property type="molecule type" value="Genomic_DNA"/>
</dbReference>
<comment type="caution">
    <text evidence="1">The sequence shown here is derived from an EMBL/GenBank/DDBJ whole genome shotgun (WGS) entry which is preliminary data.</text>
</comment>
<dbReference type="Proteomes" id="UP000233551">
    <property type="component" value="Unassembled WGS sequence"/>
</dbReference>
<sequence length="230" mass="25260">MPTWYNTRSHLCSRFNQNSRVGSVSPVFFSISNFAGPYGSGQILARLQPPIGAIIGLLEVQRNHNVEKKPPRSTGAALTADAASRIYLVPVGRDPQSLRNPMQPAPHEKANPINWYSLDKPDCQSGLPVNLIAPVLVTHFTGSNTPNHRLRGPTPPTTPSACNPSAECGLAPIQYLAPRMVYVEDTTPRWRQNTTYSEVESFEPFALANSRKKIKLARSKTPFWGGLGKS</sequence>
<reference evidence="1 2" key="1">
    <citation type="submission" date="2017-11" db="EMBL/GenBank/DDBJ databases">
        <title>De-novo sequencing of pomegranate (Punica granatum L.) genome.</title>
        <authorList>
            <person name="Akparov Z."/>
            <person name="Amiraslanov A."/>
            <person name="Hajiyeva S."/>
            <person name="Abbasov M."/>
            <person name="Kaur K."/>
            <person name="Hamwieh A."/>
            <person name="Solovyev V."/>
            <person name="Salamov A."/>
            <person name="Braich B."/>
            <person name="Kosarev P."/>
            <person name="Mahmoud A."/>
            <person name="Hajiyev E."/>
            <person name="Babayeva S."/>
            <person name="Izzatullayeva V."/>
            <person name="Mammadov A."/>
            <person name="Mammadov A."/>
            <person name="Sharifova S."/>
            <person name="Ojaghi J."/>
            <person name="Eynullazada K."/>
            <person name="Bayramov B."/>
            <person name="Abdulazimova A."/>
            <person name="Shahmuradov I."/>
        </authorList>
    </citation>
    <scope>NUCLEOTIDE SEQUENCE [LARGE SCALE GENOMIC DNA]</scope>
    <source>
        <strain evidence="2">cv. AG2017</strain>
        <tissue evidence="1">Leaf</tissue>
    </source>
</reference>
<dbReference type="AlphaFoldDB" id="A0A2I0L2E7"/>
<evidence type="ECO:0000313" key="1">
    <source>
        <dbReference type="EMBL" id="PKI74770.1"/>
    </source>
</evidence>
<gene>
    <name evidence="1" type="ORF">CRG98_004788</name>
</gene>
<accession>A0A2I0L2E7</accession>